<feature type="compositionally biased region" description="Basic and acidic residues" evidence="1">
    <location>
        <begin position="172"/>
        <end position="183"/>
    </location>
</feature>
<dbReference type="PANTHER" id="PTHR43628:SF11">
    <property type="entry name" value="PROTEIN DSF2"/>
    <property type="match status" value="1"/>
</dbReference>
<evidence type="ECO:0000256" key="1">
    <source>
        <dbReference type="SAM" id="MobiDB-lite"/>
    </source>
</evidence>
<gene>
    <name evidence="2" type="ORF">K444DRAFT_637267</name>
</gene>
<dbReference type="SUPFAM" id="SSF81901">
    <property type="entry name" value="HCP-like"/>
    <property type="match status" value="1"/>
</dbReference>
<feature type="compositionally biased region" description="Polar residues" evidence="1">
    <location>
        <begin position="243"/>
        <end position="257"/>
    </location>
</feature>
<evidence type="ECO:0008006" key="4">
    <source>
        <dbReference type="Google" id="ProtNLM"/>
    </source>
</evidence>
<reference evidence="2 3" key="1">
    <citation type="submission" date="2016-04" db="EMBL/GenBank/DDBJ databases">
        <title>A degradative enzymes factory behind the ericoid mycorrhizal symbiosis.</title>
        <authorList>
            <consortium name="DOE Joint Genome Institute"/>
            <person name="Martino E."/>
            <person name="Morin E."/>
            <person name="Grelet G."/>
            <person name="Kuo A."/>
            <person name="Kohler A."/>
            <person name="Daghino S."/>
            <person name="Barry K."/>
            <person name="Choi C."/>
            <person name="Cichocki N."/>
            <person name="Clum A."/>
            <person name="Copeland A."/>
            <person name="Hainaut M."/>
            <person name="Haridas S."/>
            <person name="Labutti K."/>
            <person name="Lindquist E."/>
            <person name="Lipzen A."/>
            <person name="Khouja H.-R."/>
            <person name="Murat C."/>
            <person name="Ohm R."/>
            <person name="Olson A."/>
            <person name="Spatafora J."/>
            <person name="Veneault-Fourrey C."/>
            <person name="Henrissat B."/>
            <person name="Grigoriev I."/>
            <person name="Martin F."/>
            <person name="Perotto S."/>
        </authorList>
    </citation>
    <scope>NUCLEOTIDE SEQUENCE [LARGE SCALE GENOMIC DNA]</scope>
    <source>
        <strain evidence="2 3">E</strain>
    </source>
</reference>
<dbReference type="OrthoDB" id="2384430at2759"/>
<feature type="compositionally biased region" description="Pro residues" evidence="1">
    <location>
        <begin position="403"/>
        <end position="412"/>
    </location>
</feature>
<dbReference type="InterPro" id="IPR006597">
    <property type="entry name" value="Sel1-like"/>
</dbReference>
<keyword evidence="3" id="KW-1185">Reference proteome</keyword>
<feature type="region of interest" description="Disordered" evidence="1">
    <location>
        <begin position="394"/>
        <end position="533"/>
    </location>
</feature>
<dbReference type="FunFam" id="1.25.40.10:FF:000455">
    <property type="entry name" value="Cell cycle inhibitor Nif1, putative"/>
    <property type="match status" value="1"/>
</dbReference>
<accession>A0A2J6SMP8</accession>
<feature type="compositionally biased region" description="Low complexity" evidence="1">
    <location>
        <begin position="89"/>
        <end position="105"/>
    </location>
</feature>
<dbReference type="PANTHER" id="PTHR43628">
    <property type="entry name" value="ACTIVATOR OF C KINASE PROTEIN 1-RELATED"/>
    <property type="match status" value="1"/>
</dbReference>
<feature type="region of interest" description="Disordered" evidence="1">
    <location>
        <begin position="58"/>
        <end position="298"/>
    </location>
</feature>
<proteinExistence type="predicted"/>
<protein>
    <recommendedName>
        <fullName evidence="4">HCP-like protein</fullName>
    </recommendedName>
</protein>
<dbReference type="InParanoid" id="A0A2J6SMP8"/>
<sequence length="755" mass="82377">MAGRPNFLDLRSQSHGPLGSGLPSPRDRLHVAGEIPPELSPLDAFAAQSRLLAKQLEETANGGKRASRLPPLTINSLSQGRPAYFRSVSGEPTTPLSPTSPGSGLKTEVETPGFRPVSVHPTLSDLRPSEPQPPVPRLPRRDDEEFRGRRPPGNEPGFFGARQDQSPPSLENDPKPRNTDRPSHLQPQPSNDSMQQRHTSLRPNDESRMNGYDSRLAPPRSPFAQRTPSPRSMSMDSSDDDSGNTSNPRPNMSPQRKFSSGSGFSTSPISPQMYIGRSPSIGSEISAGGTRLPRPAFNFSRPLSRASLNGLPMDIPTRQASGDSQPSFILADDTAHTPVSMHSEGFPDNTAESGAAPSYVYSKFSLPRGKMLQRNSLIFQEGLSQSQYSWEQPVPFSNVQPFGGPPPSPPSRPSTSSLRPDALHSRPSFDPDRPSLDPGRPSLDPGRPSLDPGRPSLDPNRPSLDPSRPSTDTGRSLFERGRTLTDPTRSSSERPSFLRGNTSTEPSSPSVASSSTIKARSQHSFAPSADLSPEEHVTKAIEYHEAGALNKSTYHLRLAARQNDPTGMLLYALACRHGWGMRPNQREGVAWLRKAADSASLEVADDEDLMKEGKAVDLLELKTRKAQFALSIYELGVSHMNGWGIEQDKVLALRCFEIAGSWGDADALAEAGFCYAQGVGCKKNLMKSAKFYRQAEAKGISMIGNSWIYKAKYSDEAEGKKSSESRPSPEKEKEKKPRNKSRTRTIFGRKKSAHP</sequence>
<feature type="compositionally biased region" description="Polar residues" evidence="1">
    <location>
        <begin position="185"/>
        <end position="202"/>
    </location>
</feature>
<feature type="compositionally biased region" description="Polar residues" evidence="1">
    <location>
        <begin position="318"/>
        <end position="327"/>
    </location>
</feature>
<dbReference type="Proteomes" id="UP000235371">
    <property type="component" value="Unassembled WGS sequence"/>
</dbReference>
<feature type="compositionally biased region" description="Basic residues" evidence="1">
    <location>
        <begin position="736"/>
        <end position="755"/>
    </location>
</feature>
<dbReference type="AlphaFoldDB" id="A0A2J6SMP8"/>
<evidence type="ECO:0000313" key="3">
    <source>
        <dbReference type="Proteomes" id="UP000235371"/>
    </source>
</evidence>
<feature type="region of interest" description="Disordered" evidence="1">
    <location>
        <begin position="310"/>
        <end position="329"/>
    </location>
</feature>
<dbReference type="Pfam" id="PF08238">
    <property type="entry name" value="Sel1"/>
    <property type="match status" value="3"/>
</dbReference>
<dbReference type="InterPro" id="IPR052945">
    <property type="entry name" value="Mitotic_Regulator"/>
</dbReference>
<dbReference type="GeneID" id="36592177"/>
<dbReference type="RefSeq" id="XP_024728953.1">
    <property type="nucleotide sequence ID" value="XM_024884100.1"/>
</dbReference>
<dbReference type="GO" id="GO:0032153">
    <property type="term" value="C:cell division site"/>
    <property type="evidence" value="ECO:0007669"/>
    <property type="project" value="TreeGrafter"/>
</dbReference>
<feature type="region of interest" description="Disordered" evidence="1">
    <location>
        <begin position="1"/>
        <end position="31"/>
    </location>
</feature>
<dbReference type="Gene3D" id="1.25.40.10">
    <property type="entry name" value="Tetratricopeptide repeat domain"/>
    <property type="match status" value="1"/>
</dbReference>
<dbReference type="GO" id="GO:0010972">
    <property type="term" value="P:negative regulation of G2/M transition of mitotic cell cycle"/>
    <property type="evidence" value="ECO:0007669"/>
    <property type="project" value="TreeGrafter"/>
</dbReference>
<name>A0A2J6SMP8_9HELO</name>
<organism evidence="2 3">
    <name type="scientific">Hyaloscypha bicolor E</name>
    <dbReference type="NCBI Taxonomy" id="1095630"/>
    <lineage>
        <taxon>Eukaryota</taxon>
        <taxon>Fungi</taxon>
        <taxon>Dikarya</taxon>
        <taxon>Ascomycota</taxon>
        <taxon>Pezizomycotina</taxon>
        <taxon>Leotiomycetes</taxon>
        <taxon>Helotiales</taxon>
        <taxon>Hyaloscyphaceae</taxon>
        <taxon>Hyaloscypha</taxon>
        <taxon>Hyaloscypha bicolor</taxon>
    </lineage>
</organism>
<dbReference type="InterPro" id="IPR011990">
    <property type="entry name" value="TPR-like_helical_dom_sf"/>
</dbReference>
<feature type="compositionally biased region" description="Low complexity" evidence="1">
    <location>
        <begin position="258"/>
        <end position="271"/>
    </location>
</feature>
<feature type="compositionally biased region" description="Basic and acidic residues" evidence="1">
    <location>
        <begin position="421"/>
        <end position="435"/>
    </location>
</feature>
<feature type="region of interest" description="Disordered" evidence="1">
    <location>
        <begin position="715"/>
        <end position="755"/>
    </location>
</feature>
<dbReference type="EMBL" id="KZ613912">
    <property type="protein sequence ID" value="PMD52049.1"/>
    <property type="molecule type" value="Genomic_DNA"/>
</dbReference>
<evidence type="ECO:0000313" key="2">
    <source>
        <dbReference type="EMBL" id="PMD52049.1"/>
    </source>
</evidence>
<dbReference type="SMART" id="SM00671">
    <property type="entry name" value="SEL1"/>
    <property type="match status" value="3"/>
</dbReference>
<feature type="compositionally biased region" description="Polar residues" evidence="1">
    <location>
        <begin position="485"/>
        <end position="494"/>
    </location>
</feature>
<feature type="compositionally biased region" description="Basic and acidic residues" evidence="1">
    <location>
        <begin position="139"/>
        <end position="148"/>
    </location>
</feature>
<feature type="compositionally biased region" description="Low complexity" evidence="1">
    <location>
        <begin position="502"/>
        <end position="516"/>
    </location>
</feature>
<feature type="compositionally biased region" description="Basic and acidic residues" evidence="1">
    <location>
        <begin position="715"/>
        <end position="735"/>
    </location>
</feature>
<dbReference type="STRING" id="1095630.A0A2J6SMP8"/>